<dbReference type="AlphaFoldDB" id="A0A0K9PSZ0"/>
<proteinExistence type="predicted"/>
<comment type="caution">
    <text evidence="1">The sequence shown here is derived from an EMBL/GenBank/DDBJ whole genome shotgun (WGS) entry which is preliminary data.</text>
</comment>
<dbReference type="EMBL" id="LFYR01000678">
    <property type="protein sequence ID" value="KMZ71362.1"/>
    <property type="molecule type" value="Genomic_DNA"/>
</dbReference>
<evidence type="ECO:0000313" key="1">
    <source>
        <dbReference type="EMBL" id="KMZ71362.1"/>
    </source>
</evidence>
<name>A0A0K9PSZ0_ZOSMR</name>
<dbReference type="PANTHER" id="PTHR47209">
    <property type="entry name" value="OS06G0639500 PROTEIN"/>
    <property type="match status" value="1"/>
</dbReference>
<gene>
    <name evidence="1" type="ORF">ZOSMA_182G00530</name>
</gene>
<organism evidence="1 2">
    <name type="scientific">Zostera marina</name>
    <name type="common">Eelgrass</name>
    <dbReference type="NCBI Taxonomy" id="29655"/>
    <lineage>
        <taxon>Eukaryota</taxon>
        <taxon>Viridiplantae</taxon>
        <taxon>Streptophyta</taxon>
        <taxon>Embryophyta</taxon>
        <taxon>Tracheophyta</taxon>
        <taxon>Spermatophyta</taxon>
        <taxon>Magnoliopsida</taxon>
        <taxon>Liliopsida</taxon>
        <taxon>Zosteraceae</taxon>
        <taxon>Zostera</taxon>
    </lineage>
</organism>
<accession>A0A0K9PSZ0</accession>
<protein>
    <submittedName>
        <fullName evidence="1">Uncharacterized protein</fullName>
    </submittedName>
</protein>
<dbReference type="STRING" id="29655.A0A0K9PSZ0"/>
<dbReference type="PANTHER" id="PTHR47209:SF1">
    <property type="entry name" value="OS06G0639500 PROTEIN"/>
    <property type="match status" value="1"/>
</dbReference>
<keyword evidence="2" id="KW-1185">Reference proteome</keyword>
<sequence length="181" mass="20790">MEIPNGVVVGLEKENVHVLVQISGIYDPKRIHSSCLERVSYGLVTGDWVRMNVDDEKQSSLGSYTNLQMTSFFSIDQFVRLKKTCNNIVSKPRFDWQFQIQGSVSRSTTSRISWILPNRCLVVNFPGRFVVCEAIDFLADPAEVEQVSFSTCEGFVKKFQHLEDFHWLVKPLWIALGYLQH</sequence>
<dbReference type="Proteomes" id="UP000036987">
    <property type="component" value="Unassembled WGS sequence"/>
</dbReference>
<evidence type="ECO:0000313" key="2">
    <source>
        <dbReference type="Proteomes" id="UP000036987"/>
    </source>
</evidence>
<dbReference type="OrthoDB" id="744337at2759"/>
<dbReference type="InterPro" id="IPR053293">
    <property type="entry name" value="OCM_Kinase"/>
</dbReference>
<reference evidence="2" key="1">
    <citation type="journal article" date="2016" name="Nature">
        <title>The genome of the seagrass Zostera marina reveals angiosperm adaptation to the sea.</title>
        <authorList>
            <person name="Olsen J.L."/>
            <person name="Rouze P."/>
            <person name="Verhelst B."/>
            <person name="Lin Y.-C."/>
            <person name="Bayer T."/>
            <person name="Collen J."/>
            <person name="Dattolo E."/>
            <person name="De Paoli E."/>
            <person name="Dittami S."/>
            <person name="Maumus F."/>
            <person name="Michel G."/>
            <person name="Kersting A."/>
            <person name="Lauritano C."/>
            <person name="Lohaus R."/>
            <person name="Toepel M."/>
            <person name="Tonon T."/>
            <person name="Vanneste K."/>
            <person name="Amirebrahimi M."/>
            <person name="Brakel J."/>
            <person name="Bostroem C."/>
            <person name="Chovatia M."/>
            <person name="Grimwood J."/>
            <person name="Jenkins J.W."/>
            <person name="Jueterbock A."/>
            <person name="Mraz A."/>
            <person name="Stam W.T."/>
            <person name="Tice H."/>
            <person name="Bornberg-Bauer E."/>
            <person name="Green P.J."/>
            <person name="Pearson G.A."/>
            <person name="Procaccini G."/>
            <person name="Duarte C.M."/>
            <person name="Schmutz J."/>
            <person name="Reusch T.B.H."/>
            <person name="Van de Peer Y."/>
        </authorList>
    </citation>
    <scope>NUCLEOTIDE SEQUENCE [LARGE SCALE GENOMIC DNA]</scope>
    <source>
        <strain evidence="2">cv. Finnish</strain>
    </source>
</reference>